<dbReference type="AlphaFoldDB" id="A0A3S8R955"/>
<proteinExistence type="predicted"/>
<name>A0A3S8R955_9FLAO</name>
<evidence type="ECO:0000313" key="1">
    <source>
        <dbReference type="EMBL" id="AZJ36302.1"/>
    </source>
</evidence>
<keyword evidence="2" id="KW-1185">Reference proteome</keyword>
<evidence type="ECO:0000313" key="2">
    <source>
        <dbReference type="Proteomes" id="UP000274593"/>
    </source>
</evidence>
<gene>
    <name evidence="1" type="ORF">D6T69_12485</name>
</gene>
<reference evidence="1 2" key="1">
    <citation type="submission" date="2018-09" db="EMBL/GenBank/DDBJ databases">
        <title>Insights into the microbiota of Asian seabass (Lates calcarifer) with tenacibaculosis symptoms and description of sp. nov. Tenacibaculum singaporense.</title>
        <authorList>
            <person name="Miyake S."/>
            <person name="Soh M."/>
            <person name="Azman M.N."/>
            <person name="Ngoh S.Y."/>
            <person name="Orban L."/>
        </authorList>
    </citation>
    <scope>NUCLEOTIDE SEQUENCE [LARGE SCALE GENOMIC DNA]</scope>
    <source>
        <strain evidence="1 2">DSM 106434</strain>
    </source>
</reference>
<dbReference type="Proteomes" id="UP000274593">
    <property type="component" value="Chromosome"/>
</dbReference>
<protein>
    <submittedName>
        <fullName evidence="1">Uncharacterized protein</fullName>
    </submittedName>
</protein>
<sequence>MVPLSLECCIDLVRFFKKGLNKKMGAFLPQDARLRGFFNTSEATVRSLVDLLVENYKDGNLLLGSNAHNKIKKRYSYFSLTDSEFENVFLDLKYYYEPKRNSFGYGLYVISLYDSMGENPIKMEICLDDLMIDKFPEEMKEELSNKLYEV</sequence>
<organism evidence="1 2">
    <name type="scientific">Tenacibaculum singaporense</name>
    <dbReference type="NCBI Taxonomy" id="2358479"/>
    <lineage>
        <taxon>Bacteria</taxon>
        <taxon>Pseudomonadati</taxon>
        <taxon>Bacteroidota</taxon>
        <taxon>Flavobacteriia</taxon>
        <taxon>Flavobacteriales</taxon>
        <taxon>Flavobacteriaceae</taxon>
        <taxon>Tenacibaculum</taxon>
    </lineage>
</organism>
<dbReference type="RefSeq" id="WP_125068032.1">
    <property type="nucleotide sequence ID" value="NZ_CP032548.1"/>
</dbReference>
<dbReference type="EMBL" id="CP032548">
    <property type="protein sequence ID" value="AZJ36302.1"/>
    <property type="molecule type" value="Genomic_DNA"/>
</dbReference>
<accession>A0A3S8R955</accession>
<dbReference type="KEGG" id="tsig:D6T69_12485"/>